<evidence type="ECO:0000313" key="3">
    <source>
        <dbReference type="EMBL" id="RDX70837.1"/>
    </source>
</evidence>
<proteinExistence type="predicted"/>
<dbReference type="Pfam" id="PF00098">
    <property type="entry name" value="zf-CCHC"/>
    <property type="match status" value="1"/>
</dbReference>
<evidence type="ECO:0000313" key="4">
    <source>
        <dbReference type="Proteomes" id="UP000257109"/>
    </source>
</evidence>
<accession>A0A371EXR1</accession>
<keyword evidence="1" id="KW-0862">Zinc</keyword>
<gene>
    <name evidence="3" type="ORF">CR513_49864</name>
</gene>
<dbReference type="SMART" id="SM00343">
    <property type="entry name" value="ZnF_C2HC"/>
    <property type="match status" value="1"/>
</dbReference>
<dbReference type="GO" id="GO:0003676">
    <property type="term" value="F:nucleic acid binding"/>
    <property type="evidence" value="ECO:0007669"/>
    <property type="project" value="InterPro"/>
</dbReference>
<dbReference type="Proteomes" id="UP000257109">
    <property type="component" value="Unassembled WGS sequence"/>
</dbReference>
<comment type="caution">
    <text evidence="3">The sequence shown here is derived from an EMBL/GenBank/DDBJ whole genome shotgun (WGS) entry which is preliminary data.</text>
</comment>
<feature type="domain" description="CCHC-type" evidence="2">
    <location>
        <begin position="184"/>
        <end position="200"/>
    </location>
</feature>
<dbReference type="SUPFAM" id="SSF57756">
    <property type="entry name" value="Retrovirus zinc finger-like domains"/>
    <property type="match status" value="1"/>
</dbReference>
<dbReference type="GO" id="GO:0008270">
    <property type="term" value="F:zinc ion binding"/>
    <property type="evidence" value="ECO:0007669"/>
    <property type="project" value="UniProtKB-KW"/>
</dbReference>
<keyword evidence="4" id="KW-1185">Reference proteome</keyword>
<dbReference type="EMBL" id="QJKJ01011556">
    <property type="protein sequence ID" value="RDX70837.1"/>
    <property type="molecule type" value="Genomic_DNA"/>
</dbReference>
<dbReference type="InterPro" id="IPR001878">
    <property type="entry name" value="Znf_CCHC"/>
</dbReference>
<dbReference type="InterPro" id="IPR036875">
    <property type="entry name" value="Znf_CCHC_sf"/>
</dbReference>
<evidence type="ECO:0000256" key="1">
    <source>
        <dbReference type="PROSITE-ProRule" id="PRU00047"/>
    </source>
</evidence>
<keyword evidence="1" id="KW-0863">Zinc-finger</keyword>
<dbReference type="AlphaFoldDB" id="A0A371EXR1"/>
<name>A0A371EXR1_MUCPR</name>
<reference evidence="3" key="1">
    <citation type="submission" date="2018-05" db="EMBL/GenBank/DDBJ databases">
        <title>Draft genome of Mucuna pruriens seed.</title>
        <authorList>
            <person name="Nnadi N.E."/>
            <person name="Vos R."/>
            <person name="Hasami M.H."/>
            <person name="Devisetty U.K."/>
            <person name="Aguiy J.C."/>
        </authorList>
    </citation>
    <scope>NUCLEOTIDE SEQUENCE [LARGE SCALE GENOMIC DNA]</scope>
    <source>
        <strain evidence="3">JCA_2017</strain>
    </source>
</reference>
<sequence length="256" mass="29645">FQLGVMDLELTLVMDVRPLAITEAWEQSNRQSSKLMRLTMATNVKPYMPKTNYAREFMKMVKEYLQSVITSKLIVRNLSSELTNRRFDWSQPIHDHVTEMSNLVAKLKSTGMEVNYNTLKEKWNFQEIKAMLIQEKGRLKKVKDISIHLMTHDGAITSKSKLGKKDMGKAQLKVNEGGVYKEKKCYFCKQSGHFKKDCPKRKKWFETKVPNSTFGATTYGFLSIQTIRIVEKFLYMGNKMKAGMEGNGTYRLILDI</sequence>
<feature type="non-terminal residue" evidence="3">
    <location>
        <position position="1"/>
    </location>
</feature>
<keyword evidence="1" id="KW-0479">Metal-binding</keyword>
<dbReference type="OrthoDB" id="1359933at2759"/>
<organism evidence="3 4">
    <name type="scientific">Mucuna pruriens</name>
    <name type="common">Velvet bean</name>
    <name type="synonym">Dolichos pruriens</name>
    <dbReference type="NCBI Taxonomy" id="157652"/>
    <lineage>
        <taxon>Eukaryota</taxon>
        <taxon>Viridiplantae</taxon>
        <taxon>Streptophyta</taxon>
        <taxon>Embryophyta</taxon>
        <taxon>Tracheophyta</taxon>
        <taxon>Spermatophyta</taxon>
        <taxon>Magnoliopsida</taxon>
        <taxon>eudicotyledons</taxon>
        <taxon>Gunneridae</taxon>
        <taxon>Pentapetalae</taxon>
        <taxon>rosids</taxon>
        <taxon>fabids</taxon>
        <taxon>Fabales</taxon>
        <taxon>Fabaceae</taxon>
        <taxon>Papilionoideae</taxon>
        <taxon>50 kb inversion clade</taxon>
        <taxon>NPAAA clade</taxon>
        <taxon>indigoferoid/millettioid clade</taxon>
        <taxon>Phaseoleae</taxon>
        <taxon>Mucuna</taxon>
    </lineage>
</organism>
<dbReference type="PROSITE" id="PS50158">
    <property type="entry name" value="ZF_CCHC"/>
    <property type="match status" value="1"/>
</dbReference>
<protein>
    <recommendedName>
        <fullName evidence="2">CCHC-type domain-containing protein</fullName>
    </recommendedName>
</protein>
<evidence type="ECO:0000259" key="2">
    <source>
        <dbReference type="PROSITE" id="PS50158"/>
    </source>
</evidence>
<dbReference type="Gene3D" id="4.10.60.10">
    <property type="entry name" value="Zinc finger, CCHC-type"/>
    <property type="match status" value="1"/>
</dbReference>